<proteinExistence type="predicted"/>
<dbReference type="PANTHER" id="PTHR43174:SF3">
    <property type="entry name" value="UDP-N-ACETYLGLUCOSAMINE 2-EPIMERASE"/>
    <property type="match status" value="1"/>
</dbReference>
<dbReference type="GO" id="GO:0004553">
    <property type="term" value="F:hydrolase activity, hydrolyzing O-glycosyl compounds"/>
    <property type="evidence" value="ECO:0007669"/>
    <property type="project" value="InterPro"/>
</dbReference>
<dbReference type="Pfam" id="PF02350">
    <property type="entry name" value="Epimerase_2"/>
    <property type="match status" value="1"/>
</dbReference>
<dbReference type="PANTHER" id="PTHR43174">
    <property type="entry name" value="UDP-N-ACETYLGLUCOSAMINE 2-EPIMERASE"/>
    <property type="match status" value="1"/>
</dbReference>
<dbReference type="CDD" id="cd03786">
    <property type="entry name" value="GTB_UDP-GlcNAc_2-Epimerase"/>
    <property type="match status" value="1"/>
</dbReference>
<dbReference type="SUPFAM" id="SSF53756">
    <property type="entry name" value="UDP-Glycosyltransferase/glycogen phosphorylase"/>
    <property type="match status" value="1"/>
</dbReference>
<evidence type="ECO:0000313" key="2">
    <source>
        <dbReference type="EMBL" id="OGN33599.1"/>
    </source>
</evidence>
<evidence type="ECO:0000313" key="3">
    <source>
        <dbReference type="Proteomes" id="UP000177745"/>
    </source>
</evidence>
<dbReference type="InterPro" id="IPR029767">
    <property type="entry name" value="WecB-like"/>
</dbReference>
<sequence>MNKKIAYISGTRADFGLMTPVLAAIKKSKKLDLKLYVTGIHLMPEFGNTIKEIKKQFPEIIEVKAVFESDEKQAMAEFASILISKLVSLFEKDRPDFVLTLGDRPEMISVALVCLYLGIPTGQIHGGDKSATVDEIARHAITKLSHLHFPATREAAERIKKMGEESWRIKVVGAPALDVIMNEQLPTREQLFKNLGLDLKKKVILVTQHPVSEEYEKSGSQMAEIISAIKTFELPVVIIYPHADAGGRRIISEINKENKNPNFHIFPSLPHKDFLALEREAAVWVGNSSAAMIESASFGVPIVNIGGRQSDRQRGLNVLNVGYDRNKIKRAMKKSLFDTAYLKTLKKIKNPWGDGKTGQRVMKTLENIKIDSKLLNKQITY</sequence>
<comment type="caution">
    <text evidence="2">The sequence shown here is derived from an EMBL/GenBank/DDBJ whole genome shotgun (WGS) entry which is preliminary data.</text>
</comment>
<dbReference type="InterPro" id="IPR020004">
    <property type="entry name" value="UDP-GlcNAc_Epase"/>
</dbReference>
<dbReference type="Proteomes" id="UP000177745">
    <property type="component" value="Unassembled WGS sequence"/>
</dbReference>
<feature type="domain" description="UDP-N-acetylglucosamine 2-epimerase" evidence="1">
    <location>
        <begin position="24"/>
        <end position="366"/>
    </location>
</feature>
<accession>A0A1F8H9F8</accession>
<name>A0A1F8H9F8_9BACT</name>
<dbReference type="InterPro" id="IPR003331">
    <property type="entry name" value="UDP_GlcNAc_Epimerase_2_dom"/>
</dbReference>
<organism evidence="2 3">
    <name type="scientific">Candidatus Yanofskybacteria bacterium RIFCSPLOWO2_12_FULL_43_11b</name>
    <dbReference type="NCBI Taxonomy" id="1802710"/>
    <lineage>
        <taxon>Bacteria</taxon>
        <taxon>Candidatus Yanofskyibacteriota</taxon>
    </lineage>
</organism>
<dbReference type="EMBL" id="MGKY01000015">
    <property type="protein sequence ID" value="OGN33599.1"/>
    <property type="molecule type" value="Genomic_DNA"/>
</dbReference>
<gene>
    <name evidence="2" type="ORF">A3G51_02560</name>
</gene>
<dbReference type="NCBIfam" id="TIGR03568">
    <property type="entry name" value="NeuC_NnaA"/>
    <property type="match status" value="1"/>
</dbReference>
<dbReference type="AlphaFoldDB" id="A0A1F8H9F8"/>
<protein>
    <submittedName>
        <fullName evidence="2">UDP-N-acetyl-D-glucosamine 2-epimerase, UDP-hydrolysing</fullName>
    </submittedName>
</protein>
<reference evidence="2 3" key="1">
    <citation type="journal article" date="2016" name="Nat. Commun.">
        <title>Thousands of microbial genomes shed light on interconnected biogeochemical processes in an aquifer system.</title>
        <authorList>
            <person name="Anantharaman K."/>
            <person name="Brown C.T."/>
            <person name="Hug L.A."/>
            <person name="Sharon I."/>
            <person name="Castelle C.J."/>
            <person name="Probst A.J."/>
            <person name="Thomas B.C."/>
            <person name="Singh A."/>
            <person name="Wilkins M.J."/>
            <person name="Karaoz U."/>
            <person name="Brodie E.L."/>
            <person name="Williams K.H."/>
            <person name="Hubbard S.S."/>
            <person name="Banfield J.F."/>
        </authorList>
    </citation>
    <scope>NUCLEOTIDE SEQUENCE [LARGE SCALE GENOMIC DNA]</scope>
</reference>
<evidence type="ECO:0000259" key="1">
    <source>
        <dbReference type="Pfam" id="PF02350"/>
    </source>
</evidence>
<dbReference type="Gene3D" id="3.40.50.2000">
    <property type="entry name" value="Glycogen Phosphorylase B"/>
    <property type="match status" value="2"/>
</dbReference>
<dbReference type="GO" id="GO:0006047">
    <property type="term" value="P:UDP-N-acetylglucosamine metabolic process"/>
    <property type="evidence" value="ECO:0007669"/>
    <property type="project" value="InterPro"/>
</dbReference>